<dbReference type="KEGG" id="gax:Pan161_38810"/>
<accession>A0A517VGS3</accession>
<evidence type="ECO:0000259" key="2">
    <source>
        <dbReference type="PROSITE" id="PS51186"/>
    </source>
</evidence>
<proteinExistence type="predicted"/>
<dbReference type="InterPro" id="IPR000182">
    <property type="entry name" value="GNAT_dom"/>
</dbReference>
<dbReference type="Proteomes" id="UP000316855">
    <property type="component" value="Chromosome"/>
</dbReference>
<dbReference type="GO" id="GO:0008080">
    <property type="term" value="F:N-acetyltransferase activity"/>
    <property type="evidence" value="ECO:0007669"/>
    <property type="project" value="InterPro"/>
</dbReference>
<feature type="domain" description="N-acetyltransferase" evidence="2">
    <location>
        <begin position="15"/>
        <end position="159"/>
    </location>
</feature>
<dbReference type="SUPFAM" id="SSF55729">
    <property type="entry name" value="Acyl-CoA N-acyltransferases (Nat)"/>
    <property type="match status" value="1"/>
</dbReference>
<name>A0A517VGS3_9PLAN</name>
<sequence>MTVRTVSFRICFKLISLQNLKNPTQLDLLAVGARAEGFRMVDRLQQEWREGTNRFEQAGEMLLLAVQNQRVVGVCGLNRDPYSDNDRVGRVRRLYVSVDSRRRGIGRLLVTEIQNHCQGVFDQLRLRADTPEADAFYHSLGFHRIKGDPECTHLREICL</sequence>
<keyword evidence="1 3" id="KW-0808">Transferase</keyword>
<dbReference type="PANTHER" id="PTHR13947">
    <property type="entry name" value="GNAT FAMILY N-ACETYLTRANSFERASE"/>
    <property type="match status" value="1"/>
</dbReference>
<dbReference type="PANTHER" id="PTHR13947:SF37">
    <property type="entry name" value="LD18367P"/>
    <property type="match status" value="1"/>
</dbReference>
<evidence type="ECO:0000256" key="1">
    <source>
        <dbReference type="ARBA" id="ARBA00022679"/>
    </source>
</evidence>
<dbReference type="InterPro" id="IPR050769">
    <property type="entry name" value="NAT_camello-type"/>
</dbReference>
<protein>
    <submittedName>
        <fullName evidence="3">Acetyltransferase (GNAT) family protein</fullName>
    </submittedName>
</protein>
<dbReference type="AlphaFoldDB" id="A0A517VGS3"/>
<keyword evidence="4" id="KW-1185">Reference proteome</keyword>
<organism evidence="3 4">
    <name type="scientific">Gimesia algae</name>
    <dbReference type="NCBI Taxonomy" id="2527971"/>
    <lineage>
        <taxon>Bacteria</taxon>
        <taxon>Pseudomonadati</taxon>
        <taxon>Planctomycetota</taxon>
        <taxon>Planctomycetia</taxon>
        <taxon>Planctomycetales</taxon>
        <taxon>Planctomycetaceae</taxon>
        <taxon>Gimesia</taxon>
    </lineage>
</organism>
<reference evidence="3 4" key="1">
    <citation type="submission" date="2019-02" db="EMBL/GenBank/DDBJ databases">
        <title>Deep-cultivation of Planctomycetes and their phenomic and genomic characterization uncovers novel biology.</title>
        <authorList>
            <person name="Wiegand S."/>
            <person name="Jogler M."/>
            <person name="Boedeker C."/>
            <person name="Pinto D."/>
            <person name="Vollmers J."/>
            <person name="Rivas-Marin E."/>
            <person name="Kohn T."/>
            <person name="Peeters S.H."/>
            <person name="Heuer A."/>
            <person name="Rast P."/>
            <person name="Oberbeckmann S."/>
            <person name="Bunk B."/>
            <person name="Jeske O."/>
            <person name="Meyerdierks A."/>
            <person name="Storesund J.E."/>
            <person name="Kallscheuer N."/>
            <person name="Luecker S."/>
            <person name="Lage O.M."/>
            <person name="Pohl T."/>
            <person name="Merkel B.J."/>
            <person name="Hornburger P."/>
            <person name="Mueller R.-W."/>
            <person name="Bruemmer F."/>
            <person name="Labrenz M."/>
            <person name="Spormann A.M."/>
            <person name="Op den Camp H."/>
            <person name="Overmann J."/>
            <person name="Amann R."/>
            <person name="Jetten M.S.M."/>
            <person name="Mascher T."/>
            <person name="Medema M.H."/>
            <person name="Devos D.P."/>
            <person name="Kaster A.-K."/>
            <person name="Ovreas L."/>
            <person name="Rohde M."/>
            <person name="Galperin M.Y."/>
            <person name="Jogler C."/>
        </authorList>
    </citation>
    <scope>NUCLEOTIDE SEQUENCE [LARGE SCALE GENOMIC DNA]</scope>
    <source>
        <strain evidence="3 4">Pan161</strain>
    </source>
</reference>
<evidence type="ECO:0000313" key="3">
    <source>
        <dbReference type="EMBL" id="QDT92214.1"/>
    </source>
</evidence>
<dbReference type="Gene3D" id="3.40.630.30">
    <property type="match status" value="1"/>
</dbReference>
<dbReference type="PROSITE" id="PS51186">
    <property type="entry name" value="GNAT"/>
    <property type="match status" value="1"/>
</dbReference>
<dbReference type="Pfam" id="PF13673">
    <property type="entry name" value="Acetyltransf_10"/>
    <property type="match status" value="1"/>
</dbReference>
<evidence type="ECO:0000313" key="4">
    <source>
        <dbReference type="Proteomes" id="UP000316855"/>
    </source>
</evidence>
<dbReference type="InterPro" id="IPR016181">
    <property type="entry name" value="Acyl_CoA_acyltransferase"/>
</dbReference>
<gene>
    <name evidence="3" type="ORF">Pan161_38810</name>
</gene>
<dbReference type="OrthoDB" id="9815041at2"/>
<dbReference type="EMBL" id="CP036343">
    <property type="protein sequence ID" value="QDT92214.1"/>
    <property type="molecule type" value="Genomic_DNA"/>
</dbReference>
<dbReference type="CDD" id="cd04301">
    <property type="entry name" value="NAT_SF"/>
    <property type="match status" value="1"/>
</dbReference>